<evidence type="ECO:0000259" key="1">
    <source>
        <dbReference type="Pfam" id="PF13556"/>
    </source>
</evidence>
<gene>
    <name evidence="2" type="ORF">B0T46_21780</name>
</gene>
<dbReference type="PANTHER" id="PTHR33744">
    <property type="entry name" value="CARBOHYDRATE DIACID REGULATOR"/>
    <property type="match status" value="1"/>
</dbReference>
<dbReference type="InterPro" id="IPR051448">
    <property type="entry name" value="CdaR-like_regulators"/>
</dbReference>
<protein>
    <recommendedName>
        <fullName evidence="1">PucR C-terminal helix-turn-helix domain-containing protein</fullName>
    </recommendedName>
</protein>
<dbReference type="Proteomes" id="UP000188836">
    <property type="component" value="Unassembled WGS sequence"/>
</dbReference>
<dbReference type="InterPro" id="IPR042070">
    <property type="entry name" value="PucR_C-HTH_sf"/>
</dbReference>
<dbReference type="RefSeq" id="WP_077120421.1">
    <property type="nucleotide sequence ID" value="NZ_LOKT01000020.1"/>
</dbReference>
<dbReference type="AlphaFoldDB" id="A0A1W0BAC1"/>
<accession>A0A1W0BAC1</accession>
<name>A0A1W0BAC1_9NOCA</name>
<evidence type="ECO:0000313" key="2">
    <source>
        <dbReference type="EMBL" id="ONM46726.1"/>
    </source>
</evidence>
<dbReference type="PANTHER" id="PTHR33744:SF17">
    <property type="entry name" value="CONSERVED PROTEIN"/>
    <property type="match status" value="1"/>
</dbReference>
<dbReference type="STRING" id="1538463.B0T36_23370"/>
<proteinExistence type="predicted"/>
<reference evidence="2 3" key="1">
    <citation type="journal article" date="2016" name="Antonie Van Leeuwenhoek">
        <title>Nocardia donostiensis sp. nov., isolated from human respiratory specimens.</title>
        <authorList>
            <person name="Ercibengoa M."/>
            <person name="Bell M."/>
            <person name="Marimon J.M."/>
            <person name="Humrighouse B."/>
            <person name="Klenk H.P."/>
            <person name="Potter G."/>
            <person name="Perez-Trallero E."/>
        </authorList>
    </citation>
    <scope>NUCLEOTIDE SEQUENCE [LARGE SCALE GENOMIC DNA]</scope>
    <source>
        <strain evidence="2 3">X1655</strain>
    </source>
</reference>
<comment type="caution">
    <text evidence="2">The sequence shown here is derived from an EMBL/GenBank/DDBJ whole genome shotgun (WGS) entry which is preliminary data.</text>
</comment>
<evidence type="ECO:0000313" key="3">
    <source>
        <dbReference type="Proteomes" id="UP000188836"/>
    </source>
</evidence>
<keyword evidence="3" id="KW-1185">Reference proteome</keyword>
<dbReference type="Gene3D" id="1.10.10.2840">
    <property type="entry name" value="PucR C-terminal helix-turn-helix domain"/>
    <property type="match status" value="1"/>
</dbReference>
<feature type="domain" description="PucR C-terminal helix-turn-helix" evidence="1">
    <location>
        <begin position="455"/>
        <end position="511"/>
    </location>
</feature>
<dbReference type="OrthoDB" id="3190266at2"/>
<organism evidence="2 3">
    <name type="scientific">Nocardia donostiensis</name>
    <dbReference type="NCBI Taxonomy" id="1538463"/>
    <lineage>
        <taxon>Bacteria</taxon>
        <taxon>Bacillati</taxon>
        <taxon>Actinomycetota</taxon>
        <taxon>Actinomycetes</taxon>
        <taxon>Mycobacteriales</taxon>
        <taxon>Nocardiaceae</taxon>
        <taxon>Nocardia</taxon>
    </lineage>
</organism>
<dbReference type="Pfam" id="PF13556">
    <property type="entry name" value="HTH_30"/>
    <property type="match status" value="1"/>
</dbReference>
<dbReference type="EMBL" id="MUMY01000021">
    <property type="protein sequence ID" value="ONM46726.1"/>
    <property type="molecule type" value="Genomic_DNA"/>
</dbReference>
<dbReference type="InterPro" id="IPR025736">
    <property type="entry name" value="PucR_C-HTH_dom"/>
</dbReference>
<sequence>MIRIAELVEALGGALLHRLVEGAEDRVGDVVMGERDEIVANRPGALILGAGVHAPDDAAALLSRAADVGAAAVVLRAPIDARLAEHAAELGVGLLELPRQASWTHLVWLTRSVLDRSLGVMAARDINVYSELVVFADAAAGIVGAPVTIEDAQSRVLAYSAVQDSADPARISTIVGRRVPDEVTSYFRSRGVFRKLHRSSEPIWVEAGPDGVLPRLIIPVRAGGELLGSIWAVATEPVPQEKVRELTQASATLALHLLRLQAQTGAAGWMVAERLRSVLLAPASDAQAARTWLPTGPLRVVALGASETGDDPHHRLGLWESIVRRYGWGQPLITDVDGVPVTVVRAAGTPRTVGSWSWLRAIAAEVYAHDKSMFVAAGGEADRVEALPRSRAEAVEVSRLIVDGRAGGPALGLEEVWHEVTLERAGAAMRTESGLLGGPVPLLLEQDRLRGTDFAATLLAYLEHFRRPAEAARALHIHPNTLRYRMGQIGQLVDMELDDPRVRLALQLQLVATARTLDAE</sequence>